<organism evidence="3 4">
    <name type="scientific">Nocardia tenerifensis</name>
    <dbReference type="NCBI Taxonomy" id="228006"/>
    <lineage>
        <taxon>Bacteria</taxon>
        <taxon>Bacillati</taxon>
        <taxon>Actinomycetota</taxon>
        <taxon>Actinomycetes</taxon>
        <taxon>Mycobacteriales</taxon>
        <taxon>Nocardiaceae</taxon>
        <taxon>Nocardia</taxon>
    </lineage>
</organism>
<dbReference type="PANTHER" id="PTHR43619">
    <property type="entry name" value="S-ADENOSYL-L-METHIONINE-DEPENDENT METHYLTRANSFERASE YKTD-RELATED"/>
    <property type="match status" value="1"/>
</dbReference>
<proteinExistence type="predicted"/>
<dbReference type="EMBL" id="QJKF01000010">
    <property type="protein sequence ID" value="PXX60233.1"/>
    <property type="molecule type" value="Genomic_DNA"/>
</dbReference>
<dbReference type="AlphaFoldDB" id="A0A318K860"/>
<dbReference type="GO" id="GO:0032259">
    <property type="term" value="P:methylation"/>
    <property type="evidence" value="ECO:0007669"/>
    <property type="project" value="UniProtKB-KW"/>
</dbReference>
<sequence>MLHQLSGVPETALWTLRNRAEEALRPDSGYTDAEAIRLYRSLAGEDFARFGPPSQVHSLRAMVIDQIITDFLATHPAGPVVALGEGLQTTYWRLGEPEVDWFSVELPEMIDAQERLLPSAPGITRLAYSALDRSWFARVPSGPAVITAEGLFMYLPTAEIPALIADLAAHFPGGILLFDSIPRVFSALTMKGKVRLSDRYVAPPMPTSQSLRQARRLPGSIPGVVSAEDLVPPRGRGRWASPLLRVLANAPGARAFRPSLTLLRFAG</sequence>
<dbReference type="Gene3D" id="3.40.50.150">
    <property type="entry name" value="Vaccinia Virus protein VP39"/>
    <property type="match status" value="1"/>
</dbReference>
<dbReference type="Proteomes" id="UP000247569">
    <property type="component" value="Unassembled WGS sequence"/>
</dbReference>
<reference evidence="3 4" key="1">
    <citation type="submission" date="2018-05" db="EMBL/GenBank/DDBJ databases">
        <title>Genomic Encyclopedia of Type Strains, Phase IV (KMG-IV): sequencing the most valuable type-strain genomes for metagenomic binning, comparative biology and taxonomic classification.</title>
        <authorList>
            <person name="Goeker M."/>
        </authorList>
    </citation>
    <scope>NUCLEOTIDE SEQUENCE [LARGE SCALE GENOMIC DNA]</scope>
    <source>
        <strain evidence="3 4">DSM 44704</strain>
    </source>
</reference>
<evidence type="ECO:0000256" key="1">
    <source>
        <dbReference type="ARBA" id="ARBA00022603"/>
    </source>
</evidence>
<dbReference type="GO" id="GO:0008168">
    <property type="term" value="F:methyltransferase activity"/>
    <property type="evidence" value="ECO:0007669"/>
    <property type="project" value="UniProtKB-KW"/>
</dbReference>
<dbReference type="InterPro" id="IPR007213">
    <property type="entry name" value="Ppm1/Ppm2/Tcmp"/>
</dbReference>
<dbReference type="Pfam" id="PF04072">
    <property type="entry name" value="LCM"/>
    <property type="match status" value="1"/>
</dbReference>
<gene>
    <name evidence="3" type="ORF">DFR70_11073</name>
</gene>
<keyword evidence="4" id="KW-1185">Reference proteome</keyword>
<keyword evidence="2 3" id="KW-0808">Transferase</keyword>
<dbReference type="PANTHER" id="PTHR43619:SF2">
    <property type="entry name" value="S-ADENOSYL-L-METHIONINE-DEPENDENT METHYLTRANSFERASES SUPERFAMILY PROTEIN"/>
    <property type="match status" value="1"/>
</dbReference>
<accession>A0A318K860</accession>
<keyword evidence="1 3" id="KW-0489">Methyltransferase</keyword>
<dbReference type="InterPro" id="IPR029063">
    <property type="entry name" value="SAM-dependent_MTases_sf"/>
</dbReference>
<evidence type="ECO:0000313" key="4">
    <source>
        <dbReference type="Proteomes" id="UP000247569"/>
    </source>
</evidence>
<dbReference type="SUPFAM" id="SSF53335">
    <property type="entry name" value="S-adenosyl-L-methionine-dependent methyltransferases"/>
    <property type="match status" value="1"/>
</dbReference>
<evidence type="ECO:0000256" key="2">
    <source>
        <dbReference type="ARBA" id="ARBA00022679"/>
    </source>
</evidence>
<name>A0A318K860_9NOCA</name>
<dbReference type="RefSeq" id="WP_040732885.1">
    <property type="nucleotide sequence ID" value="NZ_QJKF01000010.1"/>
</dbReference>
<comment type="caution">
    <text evidence="3">The sequence shown here is derived from an EMBL/GenBank/DDBJ whole genome shotgun (WGS) entry which is preliminary data.</text>
</comment>
<protein>
    <submittedName>
        <fullName evidence="3">Leucine carboxyl methyltransferase</fullName>
    </submittedName>
</protein>
<evidence type="ECO:0000313" key="3">
    <source>
        <dbReference type="EMBL" id="PXX60233.1"/>
    </source>
</evidence>
<dbReference type="OrthoDB" id="9800233at2"/>